<accession>A0ABD3IRR9</accession>
<gene>
    <name evidence="1" type="ORF">ACJRO7_008382</name>
</gene>
<dbReference type="PANTHER" id="PTHR32035:SF11">
    <property type="entry name" value="SMALL RIBOSOMAL SUBUNIT PROTEIN MS38"/>
    <property type="match status" value="1"/>
</dbReference>
<dbReference type="EMBL" id="JBJKBG010000011">
    <property type="protein sequence ID" value="KAL3716797.1"/>
    <property type="molecule type" value="Genomic_DNA"/>
</dbReference>
<protein>
    <recommendedName>
        <fullName evidence="3">Mitochondrial mRNA-processing protein COX24 C-terminal domain-containing protein</fullName>
    </recommendedName>
</protein>
<organism evidence="1 2">
    <name type="scientific">Eucalyptus globulus</name>
    <name type="common">Tasmanian blue gum</name>
    <dbReference type="NCBI Taxonomy" id="34317"/>
    <lineage>
        <taxon>Eukaryota</taxon>
        <taxon>Viridiplantae</taxon>
        <taxon>Streptophyta</taxon>
        <taxon>Embryophyta</taxon>
        <taxon>Tracheophyta</taxon>
        <taxon>Spermatophyta</taxon>
        <taxon>Magnoliopsida</taxon>
        <taxon>eudicotyledons</taxon>
        <taxon>Gunneridae</taxon>
        <taxon>Pentapetalae</taxon>
        <taxon>rosids</taxon>
        <taxon>malvids</taxon>
        <taxon>Myrtales</taxon>
        <taxon>Myrtaceae</taxon>
        <taxon>Myrtoideae</taxon>
        <taxon>Eucalypteae</taxon>
        <taxon>Eucalyptus</taxon>
    </lineage>
</organism>
<proteinExistence type="predicted"/>
<evidence type="ECO:0008006" key="3">
    <source>
        <dbReference type="Google" id="ProtNLM"/>
    </source>
</evidence>
<keyword evidence="2" id="KW-1185">Reference proteome</keyword>
<sequence length="102" mass="11569">MPAHLSNDSADNSPIRDLLGFYNKYAMRAQILRLHPVSPFGFWRNPGPSPLAALGGAEPAEGDDAGRVWADSMKKRKRKMNKHKHKKLRKCLWRKAKSEFGI</sequence>
<comment type="caution">
    <text evidence="1">The sequence shown here is derived from an EMBL/GenBank/DDBJ whole genome shotgun (WGS) entry which is preliminary data.</text>
</comment>
<evidence type="ECO:0000313" key="1">
    <source>
        <dbReference type="EMBL" id="KAL3716797.1"/>
    </source>
</evidence>
<name>A0ABD3IRR9_EUCGL</name>
<reference evidence="1 2" key="1">
    <citation type="submission" date="2024-11" db="EMBL/GenBank/DDBJ databases">
        <title>Chromosome-level genome assembly of Eucalyptus globulus Labill. provides insights into its genome evolution.</title>
        <authorList>
            <person name="Li X."/>
        </authorList>
    </citation>
    <scope>NUCLEOTIDE SEQUENCE [LARGE SCALE GENOMIC DNA]</scope>
    <source>
        <strain evidence="1">CL2024</strain>
        <tissue evidence="1">Fresh tender leaves</tissue>
    </source>
</reference>
<dbReference type="AlphaFoldDB" id="A0ABD3IRR9"/>
<dbReference type="Proteomes" id="UP001634007">
    <property type="component" value="Unassembled WGS sequence"/>
</dbReference>
<evidence type="ECO:0000313" key="2">
    <source>
        <dbReference type="Proteomes" id="UP001634007"/>
    </source>
</evidence>
<dbReference type="PANTHER" id="PTHR32035">
    <property type="entry name" value="AURORA KINASE A-INTERACTING PROTEIN"/>
    <property type="match status" value="1"/>
</dbReference>